<evidence type="ECO:0000313" key="1">
    <source>
        <dbReference type="EMBL" id="AXB45966.1"/>
    </source>
</evidence>
<gene>
    <name evidence="1" type="ORF">A4R43_28695</name>
</gene>
<reference evidence="1 2" key="1">
    <citation type="submission" date="2016-04" db="EMBL/GenBank/DDBJ databases">
        <title>Complete genome sequence and analysis of deep-sea sediment isolate, Amycolatopsis sp. WP1.</title>
        <authorList>
            <person name="Wang H."/>
            <person name="Chen S."/>
            <person name="Wu Q."/>
        </authorList>
    </citation>
    <scope>NUCLEOTIDE SEQUENCE [LARGE SCALE GENOMIC DNA]</scope>
    <source>
        <strain evidence="1 2">WP1</strain>
    </source>
</reference>
<keyword evidence="2" id="KW-1185">Reference proteome</keyword>
<accession>A0A344LD42</accession>
<sequence length="136" mass="15007">MFEYHGWVTIQVSADGDEPDGLLDRAVDRVGRVVREFGNAQLVDLRYANDVPVLHLGGVLKRPSTVGASLLHLFIRVGELAPASYGLLHVHDDEDFAHGNEFRVYRMVRGQVTECADPFLSPVVPTVADADAYAEF</sequence>
<dbReference type="KEGG" id="aab:A4R43_28695"/>
<dbReference type="InterPro" id="IPR028965">
    <property type="entry name" value="Imm7"/>
</dbReference>
<dbReference type="Pfam" id="PF15585">
    <property type="entry name" value="Imm7"/>
    <property type="match status" value="1"/>
</dbReference>
<dbReference type="RefSeq" id="WP_113695197.1">
    <property type="nucleotide sequence ID" value="NZ_CP015163.1"/>
</dbReference>
<evidence type="ECO:0000313" key="2">
    <source>
        <dbReference type="Proteomes" id="UP000250434"/>
    </source>
</evidence>
<dbReference type="Proteomes" id="UP000250434">
    <property type="component" value="Chromosome"/>
</dbReference>
<name>A0A344LD42_9PSEU</name>
<protein>
    <recommendedName>
        <fullName evidence="3">Immunity protein 7</fullName>
    </recommendedName>
</protein>
<dbReference type="AlphaFoldDB" id="A0A344LD42"/>
<evidence type="ECO:0008006" key="3">
    <source>
        <dbReference type="Google" id="ProtNLM"/>
    </source>
</evidence>
<organism evidence="1 2">
    <name type="scientific">Amycolatopsis albispora</name>
    <dbReference type="NCBI Taxonomy" id="1804986"/>
    <lineage>
        <taxon>Bacteria</taxon>
        <taxon>Bacillati</taxon>
        <taxon>Actinomycetota</taxon>
        <taxon>Actinomycetes</taxon>
        <taxon>Pseudonocardiales</taxon>
        <taxon>Pseudonocardiaceae</taxon>
        <taxon>Amycolatopsis</taxon>
    </lineage>
</organism>
<dbReference type="EMBL" id="CP015163">
    <property type="protein sequence ID" value="AXB45966.1"/>
    <property type="molecule type" value="Genomic_DNA"/>
</dbReference>
<dbReference type="OrthoDB" id="4557988at2"/>
<proteinExistence type="predicted"/>